<dbReference type="Gene3D" id="3.40.5.10">
    <property type="entry name" value="Ribosomal protein L9, N-terminal domain"/>
    <property type="match status" value="1"/>
</dbReference>
<dbReference type="GO" id="GO:0005840">
    <property type="term" value="C:ribosome"/>
    <property type="evidence" value="ECO:0007669"/>
    <property type="project" value="UniProtKB-KW"/>
</dbReference>
<dbReference type="InterPro" id="IPR036791">
    <property type="entry name" value="Ribosomal_bL9_C_sf"/>
</dbReference>
<reference evidence="10 11" key="1">
    <citation type="submission" date="2018-08" db="EMBL/GenBank/DDBJ databases">
        <title>A genome reference for cultivated species of the human gut microbiota.</title>
        <authorList>
            <person name="Zou Y."/>
            <person name="Xue W."/>
            <person name="Luo G."/>
        </authorList>
    </citation>
    <scope>NUCLEOTIDE SEQUENCE [LARGE SCALE GENOMIC DNA]</scope>
    <source>
        <strain evidence="10 11">AF18-46</strain>
    </source>
</reference>
<dbReference type="SUPFAM" id="SSF55653">
    <property type="entry name" value="Ribosomal protein L9 C-domain"/>
    <property type="match status" value="1"/>
</dbReference>
<evidence type="ECO:0000256" key="1">
    <source>
        <dbReference type="ARBA" id="ARBA00010605"/>
    </source>
</evidence>
<dbReference type="Pfam" id="PF01281">
    <property type="entry name" value="Ribosomal_L9_N"/>
    <property type="match status" value="1"/>
</dbReference>
<evidence type="ECO:0000256" key="7">
    <source>
        <dbReference type="HAMAP-Rule" id="MF_00503"/>
    </source>
</evidence>
<protein>
    <recommendedName>
        <fullName evidence="6 7">Large ribosomal subunit protein bL9</fullName>
    </recommendedName>
</protein>
<dbReference type="NCBIfam" id="TIGR00158">
    <property type="entry name" value="L9"/>
    <property type="match status" value="1"/>
</dbReference>
<dbReference type="InterPro" id="IPR020594">
    <property type="entry name" value="Ribosomal_bL9_bac/chp"/>
</dbReference>
<keyword evidence="5 7" id="KW-0687">Ribonucleoprotein</keyword>
<evidence type="ECO:0000256" key="4">
    <source>
        <dbReference type="ARBA" id="ARBA00022980"/>
    </source>
</evidence>
<dbReference type="InterPro" id="IPR020070">
    <property type="entry name" value="Ribosomal_bL9_N"/>
</dbReference>
<dbReference type="InterPro" id="IPR000244">
    <property type="entry name" value="Ribosomal_bL9"/>
</dbReference>
<dbReference type="AlphaFoldDB" id="A0A412PCV9"/>
<dbReference type="Gene3D" id="3.10.430.100">
    <property type="entry name" value="Ribosomal protein L9, C-terminal domain"/>
    <property type="match status" value="1"/>
</dbReference>
<keyword evidence="8" id="KW-0175">Coiled coil</keyword>
<comment type="function">
    <text evidence="7">Binds to the 23S rRNA.</text>
</comment>
<name>A0A412PCV9_9FIRM</name>
<dbReference type="GO" id="GO:0006412">
    <property type="term" value="P:translation"/>
    <property type="evidence" value="ECO:0007669"/>
    <property type="project" value="UniProtKB-UniRule"/>
</dbReference>
<dbReference type="InterPro" id="IPR009027">
    <property type="entry name" value="Ribosomal_bL9/RNase_H1_N"/>
</dbReference>
<dbReference type="GO" id="GO:1990904">
    <property type="term" value="C:ribonucleoprotein complex"/>
    <property type="evidence" value="ECO:0007669"/>
    <property type="project" value="UniProtKB-KW"/>
</dbReference>
<dbReference type="PROSITE" id="PS50890">
    <property type="entry name" value="PUA"/>
    <property type="match status" value="1"/>
</dbReference>
<dbReference type="PANTHER" id="PTHR21368">
    <property type="entry name" value="50S RIBOSOMAL PROTEIN L9"/>
    <property type="match status" value="1"/>
</dbReference>
<dbReference type="EMBL" id="QRWX01000003">
    <property type="protein sequence ID" value="RGT55018.1"/>
    <property type="molecule type" value="Genomic_DNA"/>
</dbReference>
<evidence type="ECO:0000256" key="6">
    <source>
        <dbReference type="ARBA" id="ARBA00035292"/>
    </source>
</evidence>
<gene>
    <name evidence="7" type="primary">rplI</name>
    <name evidence="10" type="ORF">DWX20_07580</name>
</gene>
<dbReference type="RefSeq" id="WP_006525877.1">
    <property type="nucleotide sequence ID" value="NZ_CABJCF010000003.1"/>
</dbReference>
<dbReference type="InterPro" id="IPR020069">
    <property type="entry name" value="Ribosomal_bL9_C"/>
</dbReference>
<evidence type="ECO:0000259" key="9">
    <source>
        <dbReference type="PROSITE" id="PS00651"/>
    </source>
</evidence>
<keyword evidence="4 7" id="KW-0689">Ribosomal protein</keyword>
<proteinExistence type="inferred from homology"/>
<dbReference type="InterPro" id="IPR036935">
    <property type="entry name" value="Ribosomal_bL9_N_sf"/>
</dbReference>
<sequence length="149" mass="16363">MKVILKQDVKKVGKRGDIVDVSDGYGRNFLIARGLAVAESKASLEILKEQKSEEAALEAQREEEARKKAALLEKTVITFTVKSGKEGRVFGSVSTKQIVEALNKQGIIIEKRKIIDTEPIHSLGTTRVKVELHKNVIGTIVVKVLGSEN</sequence>
<dbReference type="HAMAP" id="MF_00503">
    <property type="entry name" value="Ribosomal_bL9"/>
    <property type="match status" value="1"/>
</dbReference>
<dbReference type="GO" id="GO:0019843">
    <property type="term" value="F:rRNA binding"/>
    <property type="evidence" value="ECO:0007669"/>
    <property type="project" value="UniProtKB-UniRule"/>
</dbReference>
<evidence type="ECO:0000256" key="5">
    <source>
        <dbReference type="ARBA" id="ARBA00023274"/>
    </source>
</evidence>
<organism evidence="10 11">
    <name type="scientific">Solobacterium moorei</name>
    <dbReference type="NCBI Taxonomy" id="102148"/>
    <lineage>
        <taxon>Bacteria</taxon>
        <taxon>Bacillati</taxon>
        <taxon>Bacillota</taxon>
        <taxon>Erysipelotrichia</taxon>
        <taxon>Erysipelotrichales</taxon>
        <taxon>Erysipelotrichaceae</taxon>
        <taxon>Solobacterium</taxon>
    </lineage>
</organism>
<dbReference type="PROSITE" id="PS00651">
    <property type="entry name" value="RIBOSOMAL_L9"/>
    <property type="match status" value="1"/>
</dbReference>
<evidence type="ECO:0000256" key="2">
    <source>
        <dbReference type="ARBA" id="ARBA00022730"/>
    </source>
</evidence>
<evidence type="ECO:0000256" key="3">
    <source>
        <dbReference type="ARBA" id="ARBA00022884"/>
    </source>
</evidence>
<dbReference type="Proteomes" id="UP000284731">
    <property type="component" value="Unassembled WGS sequence"/>
</dbReference>
<dbReference type="Pfam" id="PF03948">
    <property type="entry name" value="Ribosomal_L9_C"/>
    <property type="match status" value="1"/>
</dbReference>
<dbReference type="GO" id="GO:0003735">
    <property type="term" value="F:structural constituent of ribosome"/>
    <property type="evidence" value="ECO:0007669"/>
    <property type="project" value="InterPro"/>
</dbReference>
<dbReference type="SUPFAM" id="SSF55658">
    <property type="entry name" value="L9 N-domain-like"/>
    <property type="match status" value="1"/>
</dbReference>
<keyword evidence="3 7" id="KW-0694">RNA-binding</keyword>
<evidence type="ECO:0000313" key="11">
    <source>
        <dbReference type="Proteomes" id="UP000284731"/>
    </source>
</evidence>
<comment type="similarity">
    <text evidence="1 7">Belongs to the bacterial ribosomal protein bL9 family.</text>
</comment>
<accession>A0A412PCV9</accession>
<keyword evidence="2 7" id="KW-0699">rRNA-binding</keyword>
<feature type="coiled-coil region" evidence="8">
    <location>
        <begin position="47"/>
        <end position="74"/>
    </location>
</feature>
<evidence type="ECO:0000313" key="10">
    <source>
        <dbReference type="EMBL" id="RGT55018.1"/>
    </source>
</evidence>
<evidence type="ECO:0000256" key="8">
    <source>
        <dbReference type="SAM" id="Coils"/>
    </source>
</evidence>
<comment type="caution">
    <text evidence="10">The sequence shown here is derived from an EMBL/GenBank/DDBJ whole genome shotgun (WGS) entry which is preliminary data.</text>
</comment>
<feature type="domain" description="Ribosomal protein L9" evidence="9">
    <location>
        <begin position="13"/>
        <end position="40"/>
    </location>
</feature>